<dbReference type="GO" id="GO:0072091">
    <property type="term" value="P:regulation of stem cell proliferation"/>
    <property type="evidence" value="ECO:0007669"/>
    <property type="project" value="UniProtKB-ARBA"/>
</dbReference>
<feature type="coiled-coil region" evidence="13">
    <location>
        <begin position="202"/>
        <end position="254"/>
    </location>
</feature>
<dbReference type="GO" id="GO:1990907">
    <property type="term" value="C:beta-catenin-TCF complex"/>
    <property type="evidence" value="ECO:0007669"/>
    <property type="project" value="TreeGrafter"/>
</dbReference>
<keyword evidence="6" id="KW-0010">Activator</keyword>
<evidence type="ECO:0000256" key="2">
    <source>
        <dbReference type="ARBA" id="ARBA00006569"/>
    </source>
</evidence>
<evidence type="ECO:0000259" key="15">
    <source>
        <dbReference type="PROSITE" id="PS50118"/>
    </source>
</evidence>
<dbReference type="GO" id="GO:0000981">
    <property type="term" value="F:DNA-binding transcription factor activity, RNA polymerase II-specific"/>
    <property type="evidence" value="ECO:0007669"/>
    <property type="project" value="TreeGrafter"/>
</dbReference>
<dbReference type="GO" id="GO:0007500">
    <property type="term" value="P:mesodermal cell fate determination"/>
    <property type="evidence" value="ECO:0007669"/>
    <property type="project" value="UniProtKB-ARBA"/>
</dbReference>
<evidence type="ECO:0000256" key="14">
    <source>
        <dbReference type="SAM" id="MobiDB-lite"/>
    </source>
</evidence>
<protein>
    <recommendedName>
        <fullName evidence="11">dTCF</fullName>
    </recommendedName>
</protein>
<dbReference type="Pfam" id="PF00505">
    <property type="entry name" value="HMG_box"/>
    <property type="match status" value="1"/>
</dbReference>
<comment type="function">
    <text evidence="9">Segment polarity protein. Functions together with arm to transduce the Wingless (Wg) signal in embryos and in developing adult tissues. Acts as a transcriptional activator, but in the absence of arm, it binds to gro and acts as a transcriptional repressor of wg-responsive genes.</text>
</comment>
<feature type="DNA-binding region" description="HMG box" evidence="12">
    <location>
        <begin position="157"/>
        <end position="227"/>
    </location>
</feature>
<evidence type="ECO:0000256" key="9">
    <source>
        <dbReference type="ARBA" id="ARBA00053480"/>
    </source>
</evidence>
<evidence type="ECO:0000256" key="12">
    <source>
        <dbReference type="PROSITE-ProRule" id="PRU00267"/>
    </source>
</evidence>
<comment type="similarity">
    <text evidence="2">Belongs to the TCF/LEF family.</text>
</comment>
<evidence type="ECO:0000256" key="5">
    <source>
        <dbReference type="ARBA" id="ARBA00023125"/>
    </source>
</evidence>
<evidence type="ECO:0000256" key="13">
    <source>
        <dbReference type="SAM" id="Coils"/>
    </source>
</evidence>
<dbReference type="Gene3D" id="1.10.30.10">
    <property type="entry name" value="High mobility group box domain"/>
    <property type="match status" value="1"/>
</dbReference>
<proteinExistence type="inferred from homology"/>
<keyword evidence="7" id="KW-0804">Transcription</keyword>
<evidence type="ECO:0000256" key="1">
    <source>
        <dbReference type="ARBA" id="ARBA00004123"/>
    </source>
</evidence>
<keyword evidence="4" id="KW-0805">Transcription regulation</keyword>
<dbReference type="AlphaFoldDB" id="A0A7E4VKP7"/>
<evidence type="ECO:0000256" key="8">
    <source>
        <dbReference type="ARBA" id="ARBA00023242"/>
    </source>
</evidence>
<dbReference type="GO" id="GO:0007435">
    <property type="term" value="P:salivary gland morphogenesis"/>
    <property type="evidence" value="ECO:0007669"/>
    <property type="project" value="UniProtKB-ARBA"/>
</dbReference>
<dbReference type="GO" id="GO:0001222">
    <property type="term" value="F:transcription corepressor binding"/>
    <property type="evidence" value="ECO:0007669"/>
    <property type="project" value="UniProtKB-ARBA"/>
</dbReference>
<dbReference type="SUPFAM" id="SSF47095">
    <property type="entry name" value="HMG-box"/>
    <property type="match status" value="1"/>
</dbReference>
<reference evidence="17" key="2">
    <citation type="submission" date="2020-10" db="UniProtKB">
        <authorList>
            <consortium name="WormBaseParasite"/>
        </authorList>
    </citation>
    <scope>IDENTIFICATION</scope>
</reference>
<accession>A0A7E4VKP7</accession>
<dbReference type="PROSITE" id="PS50118">
    <property type="entry name" value="HMG_BOX_2"/>
    <property type="match status" value="1"/>
</dbReference>
<reference evidence="16" key="1">
    <citation type="journal article" date="2013" name="Genetics">
        <title>The draft genome and transcriptome of Panagrellus redivivus are shaped by the harsh demands of a free-living lifestyle.</title>
        <authorList>
            <person name="Srinivasan J."/>
            <person name="Dillman A.R."/>
            <person name="Macchietto M.G."/>
            <person name="Heikkinen L."/>
            <person name="Lakso M."/>
            <person name="Fracchia K.M."/>
            <person name="Antoshechkin I."/>
            <person name="Mortazavi A."/>
            <person name="Wong G."/>
            <person name="Sternberg P.W."/>
        </authorList>
    </citation>
    <scope>NUCLEOTIDE SEQUENCE [LARGE SCALE GENOMIC DNA]</scope>
    <source>
        <strain evidence="16">MT8872</strain>
    </source>
</reference>
<dbReference type="PANTHER" id="PTHR10373:SF38">
    <property type="entry name" value="PROTEIN PANGOLIN, ISOFORM J"/>
    <property type="match status" value="1"/>
</dbReference>
<evidence type="ECO:0000313" key="16">
    <source>
        <dbReference type="Proteomes" id="UP000492821"/>
    </source>
</evidence>
<dbReference type="SMART" id="SM01366">
    <property type="entry name" value="c-clamp"/>
    <property type="match status" value="1"/>
</dbReference>
<dbReference type="InterPro" id="IPR036910">
    <property type="entry name" value="HMG_box_dom_sf"/>
</dbReference>
<keyword evidence="8 12" id="KW-0539">Nucleus</keyword>
<feature type="domain" description="HMG box" evidence="15">
    <location>
        <begin position="157"/>
        <end position="227"/>
    </location>
</feature>
<dbReference type="SMART" id="SM00398">
    <property type="entry name" value="HMG"/>
    <property type="match status" value="1"/>
</dbReference>
<dbReference type="WBParaSite" id="Pan_g21938.t1">
    <property type="protein sequence ID" value="Pan_g21938.t1"/>
    <property type="gene ID" value="Pan_g21938"/>
</dbReference>
<comment type="subcellular location">
    <subcellularLocation>
        <location evidence="1">Nucleus</location>
    </subcellularLocation>
</comment>
<dbReference type="InterPro" id="IPR009071">
    <property type="entry name" value="HMG_box_dom"/>
</dbReference>
<evidence type="ECO:0000256" key="7">
    <source>
        <dbReference type="ARBA" id="ARBA00023163"/>
    </source>
</evidence>
<dbReference type="PANTHER" id="PTHR10373">
    <property type="entry name" value="TRANSCRIPTION FACTOR 7 FAMILY MEMBER"/>
    <property type="match status" value="1"/>
</dbReference>
<feature type="compositionally biased region" description="Polar residues" evidence="14">
    <location>
        <begin position="115"/>
        <end position="133"/>
    </location>
</feature>
<dbReference type="FunFam" id="1.10.30.10:FF:000001">
    <property type="entry name" value="transcription factor 7 isoform X2"/>
    <property type="match status" value="1"/>
</dbReference>
<dbReference type="GO" id="GO:0000978">
    <property type="term" value="F:RNA polymerase II cis-regulatory region sequence-specific DNA binding"/>
    <property type="evidence" value="ECO:0007669"/>
    <property type="project" value="TreeGrafter"/>
</dbReference>
<dbReference type="GO" id="GO:0000785">
    <property type="term" value="C:chromatin"/>
    <property type="evidence" value="ECO:0007669"/>
    <property type="project" value="TreeGrafter"/>
</dbReference>
<evidence type="ECO:0000256" key="6">
    <source>
        <dbReference type="ARBA" id="ARBA00023159"/>
    </source>
</evidence>
<feature type="compositionally biased region" description="Polar residues" evidence="14">
    <location>
        <begin position="284"/>
        <end position="293"/>
    </location>
</feature>
<feature type="compositionally biased region" description="Polar residues" evidence="14">
    <location>
        <begin position="304"/>
        <end position="320"/>
    </location>
</feature>
<feature type="region of interest" description="Disordered" evidence="14">
    <location>
        <begin position="281"/>
        <end position="334"/>
    </location>
</feature>
<evidence type="ECO:0000256" key="10">
    <source>
        <dbReference type="ARBA" id="ARBA00061799"/>
    </source>
</evidence>
<dbReference type="InterPro" id="IPR024940">
    <property type="entry name" value="TCF/LEF"/>
</dbReference>
<keyword evidence="13" id="KW-0175">Coiled coil</keyword>
<evidence type="ECO:0000256" key="3">
    <source>
        <dbReference type="ARBA" id="ARBA00022687"/>
    </source>
</evidence>
<comment type="subunit">
    <text evidence="10">Binds to the beta-catenin homolog arm or to gro.</text>
</comment>
<name>A0A7E4VKP7_PANRE</name>
<keyword evidence="16" id="KW-1185">Reference proteome</keyword>
<feature type="region of interest" description="Disordered" evidence="14">
    <location>
        <begin position="113"/>
        <end position="155"/>
    </location>
</feature>
<dbReference type="Proteomes" id="UP000492821">
    <property type="component" value="Unassembled WGS sequence"/>
</dbReference>
<sequence>MGDAIDDCADEVKVFRKNDAEELAAESIQSSAQLHEDKQDVAFEAEIETQNSLASGLKGPMLPFSHLGPLSSNFFSPYSSPAYAYAAMAMSPNHFNPIQQMLQCQLMRGLMAGSAPSTSNQMHSPMESKPSTSNGGGSLMSTPKRKKESRESKKERIKKPLNAFMWFMKDNRQKVLSEDGNSSKQSAELNTILGKMWHDLPKEEQQRYYEKAKEERENHAKLYPNWSARENYSLRKAKRKKRESSADLEQKKCRARFGVHNTDQWCKHCRRKKRCLLVRDSESPMPTNGNGMNPATPHNMPMSPASSGFSTSSRACSANTSEEDDLKDVKPNMNMTPKTPQQNFNNAMPAMMNFAAMSPSFNMFTFPMHFGNQFASMMQPYGNMTPNLASPAVSNATPTLQSLN</sequence>
<keyword evidence="3" id="KW-0879">Wnt signaling pathway</keyword>
<evidence type="ECO:0000256" key="11">
    <source>
        <dbReference type="ARBA" id="ARBA00080285"/>
    </source>
</evidence>
<evidence type="ECO:0000256" key="4">
    <source>
        <dbReference type="ARBA" id="ARBA00023015"/>
    </source>
</evidence>
<dbReference type="GO" id="GO:0060070">
    <property type="term" value="P:canonical Wnt signaling pathway"/>
    <property type="evidence" value="ECO:0007669"/>
    <property type="project" value="TreeGrafter"/>
</dbReference>
<evidence type="ECO:0000313" key="17">
    <source>
        <dbReference type="WBParaSite" id="Pan_g21938.t1"/>
    </source>
</evidence>
<keyword evidence="5 12" id="KW-0238">DNA-binding</keyword>
<organism evidence="16 17">
    <name type="scientific">Panagrellus redivivus</name>
    <name type="common">Microworm</name>
    <dbReference type="NCBI Taxonomy" id="6233"/>
    <lineage>
        <taxon>Eukaryota</taxon>
        <taxon>Metazoa</taxon>
        <taxon>Ecdysozoa</taxon>
        <taxon>Nematoda</taxon>
        <taxon>Chromadorea</taxon>
        <taxon>Rhabditida</taxon>
        <taxon>Tylenchina</taxon>
        <taxon>Panagrolaimomorpha</taxon>
        <taxon>Panagrolaimoidea</taxon>
        <taxon>Panagrolaimidae</taxon>
        <taxon>Panagrellus</taxon>
    </lineage>
</organism>